<sequence>MKKTLLLFLLVVQYSNVFAQKQIDSSYVNYFENTREIPFLHLNKTSFLRGEEIWYKAYIQEQNTQKLHPTTTNLYVSIFNKNGILKDQQLVHITDGTGRGNILIDSTFTGDSYYLKASTKWMKNFEDDNAFYQKIKIVSSNNNNKRTLLSEKDFYEFKLFPEGGHLVSNTLNNIGILVKNDKNQGVKITKGIINDQNNNTVRHFSTNLFGMNSVKLFLKENESYSFHAILENGTELTANLPKPESRGISLIVNSKDLKKVSINVITNNETLKTIAGKQYRVMIHNTRSFKNYPFKLNENHLNHVLLLDKDNFQPGINIVTVFNEEDKPISERLFFVKSEELFQEVNISDTRNRTKDSLDVKLKNLANEDVYISASFLPENSKAYKPKNNIISSFLLKPYIKGDIQSPSKLLGKGYKGQQRDLDLLLLIQGWSKYNWNLIFNSPPKTLFDFENGIDITARINKSLSSKQSILLSSKDNNLVRVIAHNETPYKLENSFIKKNSTLNFGLNSRDNYFKISPALSFTGGKLYEDIDDSEIESERRTELEVSNFKQLKSEFEDLDEVEVKANKKKKEDYKFYGRATMFRRGNLDKRIIASGETVIDFLRSKNYPIGYDAIGAPVILPRGFGKIGSNRGRSAVRMFLDNDEITFSTWIAETTYLDTVKEIFYGRNPGGFGEEIHIFSLSPLEYINKTSRFAHVKAPIGFAAEKEYYNPLYPSFTDDTYQKFGSVFWEPNIHLENNTSKSIKIPANTQEKIQVYIEGISESGKLISKKVILELKK</sequence>
<dbReference type="OrthoDB" id="679547at2"/>
<feature type="signal peptide" evidence="1">
    <location>
        <begin position="1"/>
        <end position="19"/>
    </location>
</feature>
<keyword evidence="3" id="KW-1185">Reference proteome</keyword>
<dbReference type="RefSeq" id="WP_132792825.1">
    <property type="nucleotide sequence ID" value="NZ_SLXM01000001.1"/>
</dbReference>
<dbReference type="Proteomes" id="UP000294564">
    <property type="component" value="Unassembled WGS sequence"/>
</dbReference>
<keyword evidence="1" id="KW-0732">Signal</keyword>
<organism evidence="2 3">
    <name type="scientific">Tenacibaculum skagerrakense</name>
    <dbReference type="NCBI Taxonomy" id="186571"/>
    <lineage>
        <taxon>Bacteria</taxon>
        <taxon>Pseudomonadati</taxon>
        <taxon>Bacteroidota</taxon>
        <taxon>Flavobacteriia</taxon>
        <taxon>Flavobacteriales</taxon>
        <taxon>Flavobacteriaceae</taxon>
        <taxon>Tenacibaculum</taxon>
    </lineage>
</organism>
<evidence type="ECO:0008006" key="4">
    <source>
        <dbReference type="Google" id="ProtNLM"/>
    </source>
</evidence>
<protein>
    <recommendedName>
        <fullName evidence="4">MG2 domain-containing protein</fullName>
    </recommendedName>
</protein>
<name>A0A4R2P421_9FLAO</name>
<accession>A0A4R2P421</accession>
<comment type="caution">
    <text evidence="2">The sequence shown here is derived from an EMBL/GenBank/DDBJ whole genome shotgun (WGS) entry which is preliminary data.</text>
</comment>
<reference evidence="2 3" key="1">
    <citation type="submission" date="2019-03" db="EMBL/GenBank/DDBJ databases">
        <title>Genomic Encyclopedia of Type Strains, Phase IV (KMG-IV): sequencing the most valuable type-strain genomes for metagenomic binning, comparative biology and taxonomic classification.</title>
        <authorList>
            <person name="Goeker M."/>
        </authorList>
    </citation>
    <scope>NUCLEOTIDE SEQUENCE [LARGE SCALE GENOMIC DNA]</scope>
    <source>
        <strain evidence="2 3">DSM 14836</strain>
    </source>
</reference>
<proteinExistence type="predicted"/>
<dbReference type="EMBL" id="SLXM01000001">
    <property type="protein sequence ID" value="TCP28485.1"/>
    <property type="molecule type" value="Genomic_DNA"/>
</dbReference>
<evidence type="ECO:0000313" key="2">
    <source>
        <dbReference type="EMBL" id="TCP28485.1"/>
    </source>
</evidence>
<feature type="chain" id="PRO_5020837462" description="MG2 domain-containing protein" evidence="1">
    <location>
        <begin position="20"/>
        <end position="778"/>
    </location>
</feature>
<evidence type="ECO:0000313" key="3">
    <source>
        <dbReference type="Proteomes" id="UP000294564"/>
    </source>
</evidence>
<gene>
    <name evidence="2" type="ORF">EV195_101663</name>
</gene>
<evidence type="ECO:0000256" key="1">
    <source>
        <dbReference type="SAM" id="SignalP"/>
    </source>
</evidence>
<dbReference type="AlphaFoldDB" id="A0A4R2P421"/>